<proteinExistence type="predicted"/>
<accession>A0A0F7JN64</accession>
<evidence type="ECO:0000313" key="1">
    <source>
        <dbReference type="EMBL" id="AKH17841.1"/>
    </source>
</evidence>
<keyword evidence="2" id="KW-1185">Reference proteome</keyword>
<organism evidence="1 2">
    <name type="scientific">Deinococcus soli</name>
    <name type="common">ex Cha et al. 2016</name>
    <dbReference type="NCBI Taxonomy" id="1309411"/>
    <lineage>
        <taxon>Bacteria</taxon>
        <taxon>Thermotogati</taxon>
        <taxon>Deinococcota</taxon>
        <taxon>Deinococci</taxon>
        <taxon>Deinococcales</taxon>
        <taxon>Deinococcaceae</taxon>
        <taxon>Deinococcus</taxon>
    </lineage>
</organism>
<name>A0A0F7JN64_9DEIO</name>
<protein>
    <submittedName>
        <fullName evidence="1">Uncharacterized protein</fullName>
    </submittedName>
</protein>
<evidence type="ECO:0000313" key="2">
    <source>
        <dbReference type="Proteomes" id="UP000034024"/>
    </source>
</evidence>
<dbReference type="EMBL" id="CP011389">
    <property type="protein sequence ID" value="AKH17841.1"/>
    <property type="molecule type" value="Genomic_DNA"/>
</dbReference>
<dbReference type="RefSeq" id="WP_046844408.1">
    <property type="nucleotide sequence ID" value="NZ_CP011389.1"/>
</dbReference>
<dbReference type="InterPro" id="IPR046644">
    <property type="entry name" value="DUF6756"/>
</dbReference>
<dbReference type="Pfam" id="PF20541">
    <property type="entry name" value="DUF6756"/>
    <property type="match status" value="1"/>
</dbReference>
<dbReference type="AlphaFoldDB" id="A0A0F7JN64"/>
<gene>
    <name evidence="1" type="ORF">SY84_13305</name>
</gene>
<dbReference type="PATRIC" id="fig|1309411.5.peg.2701"/>
<sequence>MRTELEASVRQRGFPPEHFRAVRLTQYAAVLSSILTTFTTQRTDRSPQRWLWTVLKGPLDSRQLTPEDQSADPPVWLHSLVEPEAAVWLLLEDWTGTKRQDPFWVFEGTARAAAAAVAEVPFCEYYVVHRNFGWLLCENHHGVLITTAGLPQMP</sequence>
<dbReference type="KEGG" id="dch:SY84_13305"/>
<dbReference type="OrthoDB" id="9181133at2"/>
<reference evidence="1 2" key="1">
    <citation type="submission" date="2015-01" db="EMBL/GenBank/DDBJ databases">
        <title>Deinococcus soli/N5/whole genome sequencing.</title>
        <authorList>
            <person name="Kim M.K."/>
            <person name="Srinivasan S."/>
            <person name="Lee J.-J."/>
        </authorList>
    </citation>
    <scope>NUCLEOTIDE SEQUENCE [LARGE SCALE GENOMIC DNA]</scope>
    <source>
        <strain evidence="1 2">N5</strain>
    </source>
</reference>
<dbReference type="Proteomes" id="UP000034024">
    <property type="component" value="Chromosome"/>
</dbReference>